<dbReference type="GO" id="GO:0016791">
    <property type="term" value="F:phosphatase activity"/>
    <property type="evidence" value="ECO:0007669"/>
    <property type="project" value="TreeGrafter"/>
</dbReference>
<feature type="compositionally biased region" description="Basic and acidic residues" evidence="2">
    <location>
        <begin position="1"/>
        <end position="13"/>
    </location>
</feature>
<dbReference type="Proteomes" id="UP000541810">
    <property type="component" value="Unassembled WGS sequence"/>
</dbReference>
<evidence type="ECO:0000313" key="5">
    <source>
        <dbReference type="Proteomes" id="UP000541810"/>
    </source>
</evidence>
<feature type="domain" description="PPM-type phosphatase" evidence="3">
    <location>
        <begin position="386"/>
        <end position="596"/>
    </location>
</feature>
<keyword evidence="1" id="KW-0378">Hydrolase</keyword>
<evidence type="ECO:0000256" key="1">
    <source>
        <dbReference type="ARBA" id="ARBA00022801"/>
    </source>
</evidence>
<dbReference type="Gene3D" id="3.30.450.40">
    <property type="match status" value="1"/>
</dbReference>
<protein>
    <submittedName>
        <fullName evidence="4">Serine phosphatase RsbU (Regulator of sigma subunit)</fullName>
    </submittedName>
</protein>
<dbReference type="SMART" id="SM00331">
    <property type="entry name" value="PP2C_SIG"/>
    <property type="match status" value="1"/>
</dbReference>
<accession>A0A7X0LL24</accession>
<dbReference type="PROSITE" id="PS51746">
    <property type="entry name" value="PPM_2"/>
    <property type="match status" value="1"/>
</dbReference>
<organism evidence="4 5">
    <name type="scientific">Algisphaera agarilytica</name>
    <dbReference type="NCBI Taxonomy" id="1385975"/>
    <lineage>
        <taxon>Bacteria</taxon>
        <taxon>Pseudomonadati</taxon>
        <taxon>Planctomycetota</taxon>
        <taxon>Phycisphaerae</taxon>
        <taxon>Phycisphaerales</taxon>
        <taxon>Phycisphaeraceae</taxon>
        <taxon>Algisphaera</taxon>
    </lineage>
</organism>
<evidence type="ECO:0000259" key="3">
    <source>
        <dbReference type="PROSITE" id="PS51746"/>
    </source>
</evidence>
<dbReference type="InterPro" id="IPR001932">
    <property type="entry name" value="PPM-type_phosphatase-like_dom"/>
</dbReference>
<dbReference type="InterPro" id="IPR052016">
    <property type="entry name" value="Bact_Sigma-Reg"/>
</dbReference>
<dbReference type="Gene3D" id="3.60.40.10">
    <property type="entry name" value="PPM-type phosphatase domain"/>
    <property type="match status" value="1"/>
</dbReference>
<keyword evidence="5" id="KW-1185">Reference proteome</keyword>
<dbReference type="InterPro" id="IPR036457">
    <property type="entry name" value="PPM-type-like_dom_sf"/>
</dbReference>
<evidence type="ECO:0000256" key="2">
    <source>
        <dbReference type="SAM" id="MobiDB-lite"/>
    </source>
</evidence>
<name>A0A7X0LL24_9BACT</name>
<dbReference type="Pfam" id="PF01590">
    <property type="entry name" value="GAF"/>
    <property type="match status" value="1"/>
</dbReference>
<proteinExistence type="predicted"/>
<comment type="caution">
    <text evidence="4">The sequence shown here is derived from an EMBL/GenBank/DDBJ whole genome shotgun (WGS) entry which is preliminary data.</text>
</comment>
<dbReference type="AlphaFoldDB" id="A0A7X0LL24"/>
<dbReference type="SUPFAM" id="SSF81606">
    <property type="entry name" value="PP2C-like"/>
    <property type="match status" value="1"/>
</dbReference>
<dbReference type="InterPro" id="IPR029016">
    <property type="entry name" value="GAF-like_dom_sf"/>
</dbReference>
<dbReference type="SMART" id="SM00065">
    <property type="entry name" value="GAF"/>
    <property type="match status" value="1"/>
</dbReference>
<dbReference type="SUPFAM" id="SSF55781">
    <property type="entry name" value="GAF domain-like"/>
    <property type="match status" value="1"/>
</dbReference>
<evidence type="ECO:0000313" key="4">
    <source>
        <dbReference type="EMBL" id="MBB6429543.1"/>
    </source>
</evidence>
<reference evidence="4 5" key="1">
    <citation type="submission" date="2020-08" db="EMBL/GenBank/DDBJ databases">
        <title>Genomic Encyclopedia of Type Strains, Phase IV (KMG-IV): sequencing the most valuable type-strain genomes for metagenomic binning, comparative biology and taxonomic classification.</title>
        <authorList>
            <person name="Goeker M."/>
        </authorList>
    </citation>
    <scope>NUCLEOTIDE SEQUENCE [LARGE SCALE GENOMIC DNA]</scope>
    <source>
        <strain evidence="4 5">DSM 103725</strain>
    </source>
</reference>
<dbReference type="Pfam" id="PF07228">
    <property type="entry name" value="SpoIIE"/>
    <property type="match status" value="1"/>
</dbReference>
<dbReference type="PANTHER" id="PTHR43156:SF2">
    <property type="entry name" value="STAGE II SPORULATION PROTEIN E"/>
    <property type="match status" value="1"/>
</dbReference>
<dbReference type="EMBL" id="JACHGY010000001">
    <property type="protein sequence ID" value="MBB6429543.1"/>
    <property type="molecule type" value="Genomic_DNA"/>
</dbReference>
<gene>
    <name evidence="4" type="ORF">HNQ40_001349</name>
</gene>
<dbReference type="InterPro" id="IPR003018">
    <property type="entry name" value="GAF"/>
</dbReference>
<dbReference type="RefSeq" id="WP_184677117.1">
    <property type="nucleotide sequence ID" value="NZ_JACHGY010000001.1"/>
</dbReference>
<sequence>MDHSTPPPPKRDTAAPPPSAPRLSLTDFVDLGTLQEIQDAFASVTRLSTTILDADGQPATLPTDAAKRHQSDLVFEQLIDIDDPATEGTVSETGAKQFQAPITVEGQTLGSIIIEPAGPSTDELAPDLHELEGLADALNLDEVQRQELIDSAELAFGTNRGAAIQFLYLMANAIARLCFEQYHAQQRLEELSVLYRVSTVLAGREDLQQTLDTAARAVADLVKVRAVVIRILKDTEDGPILERRANTGLSDDYINKGKLLVNRSEMLAAALRGETIYIRDMATDPRVYFPEQAREENLASMLCVGIIYQGQAIGTLQLFTDEVRQFTQFDIDLVRAIAQLLAAAIENTRLDEARSENQKMLRQLHLAADVQRRMLPRKMPDVPGYDIAARYVPSFELSGDFYDFINLDHSLGIGVGDVVGKGVAASLLMASVRSSLRAYAQDLYDLDEVISRVNKHMCRDTLESEFVTLWYGTLDRDSGRLTYCNAGHEAPLIVRNGELIPLDIGGMIVGVDRDQAYDKGVWDFQPGDMLLLYTDGLPDAMNAQGERFGRQRTEELLLSVADKPANDALNDILWTVRQFTGPRRATDDTTLIVIKAE</sequence>
<dbReference type="PANTHER" id="PTHR43156">
    <property type="entry name" value="STAGE II SPORULATION PROTEIN E-RELATED"/>
    <property type="match status" value="1"/>
</dbReference>
<feature type="region of interest" description="Disordered" evidence="2">
    <location>
        <begin position="1"/>
        <end position="23"/>
    </location>
</feature>